<dbReference type="Proteomes" id="UP000278983">
    <property type="component" value="Unassembled WGS sequence"/>
</dbReference>
<dbReference type="PANTHER" id="PTHR13947:SF37">
    <property type="entry name" value="LD18367P"/>
    <property type="match status" value="1"/>
</dbReference>
<dbReference type="AlphaFoldDB" id="A0A3S0RNR0"/>
<organism evidence="3 4">
    <name type="scientific">Prevotella koreensis</name>
    <dbReference type="NCBI Taxonomy" id="2490854"/>
    <lineage>
        <taxon>Bacteria</taxon>
        <taxon>Pseudomonadati</taxon>
        <taxon>Bacteroidota</taxon>
        <taxon>Bacteroidia</taxon>
        <taxon>Bacteroidales</taxon>
        <taxon>Prevotellaceae</taxon>
        <taxon>Prevotella</taxon>
    </lineage>
</organism>
<comment type="caution">
    <text evidence="3">The sequence shown here is derived from an EMBL/GenBank/DDBJ whole genome shotgun (WGS) entry which is preliminary data.</text>
</comment>
<dbReference type="EMBL" id="RYYU01000001">
    <property type="protein sequence ID" value="RUL59179.1"/>
    <property type="molecule type" value="Genomic_DNA"/>
</dbReference>
<evidence type="ECO:0000313" key="3">
    <source>
        <dbReference type="EMBL" id="RUL59179.1"/>
    </source>
</evidence>
<dbReference type="OrthoDB" id="5319888at2"/>
<dbReference type="RefSeq" id="WP_126678349.1">
    <property type="nucleotide sequence ID" value="NZ_RYYU01000001.1"/>
</dbReference>
<evidence type="ECO:0000256" key="1">
    <source>
        <dbReference type="ARBA" id="ARBA00022679"/>
    </source>
</evidence>
<dbReference type="CDD" id="cd04301">
    <property type="entry name" value="NAT_SF"/>
    <property type="match status" value="1"/>
</dbReference>
<dbReference type="PANTHER" id="PTHR13947">
    <property type="entry name" value="GNAT FAMILY N-ACETYLTRANSFERASE"/>
    <property type="match status" value="1"/>
</dbReference>
<accession>A0A3S0RNR0</accession>
<dbReference type="InterPro" id="IPR016181">
    <property type="entry name" value="Acyl_CoA_acyltransferase"/>
</dbReference>
<dbReference type="Gene3D" id="3.40.630.30">
    <property type="match status" value="1"/>
</dbReference>
<dbReference type="Pfam" id="PF00583">
    <property type="entry name" value="Acetyltransf_1"/>
    <property type="match status" value="1"/>
</dbReference>
<evidence type="ECO:0000313" key="4">
    <source>
        <dbReference type="Proteomes" id="UP000278983"/>
    </source>
</evidence>
<evidence type="ECO:0000259" key="2">
    <source>
        <dbReference type="PROSITE" id="PS51186"/>
    </source>
</evidence>
<keyword evidence="4" id="KW-1185">Reference proteome</keyword>
<feature type="domain" description="N-acetyltransferase" evidence="2">
    <location>
        <begin position="4"/>
        <end position="192"/>
    </location>
</feature>
<gene>
    <name evidence="3" type="ORF">EHV08_04985</name>
</gene>
<name>A0A3S0RNR0_9BACT</name>
<sequence length="192" mass="21443">MEEIIIRGARKDEAPLVATMIMEAMNHECCQNFAGDEHTLDDFHRMMTALVGMERSQYSYQNTLVAEFDGNVAGCLVCYDGALLRPLREAFIAAACEHLERDFSQMDDETQAGELYLDSLCVLSEYRNRGIATALLRSSIVKAREMDIPAVGLLVDKGNPSAERLYSSLGFRNVGETMWGGHGMKHLVYIKP</sequence>
<dbReference type="SUPFAM" id="SSF55729">
    <property type="entry name" value="Acyl-CoA N-acyltransferases (Nat)"/>
    <property type="match status" value="1"/>
</dbReference>
<protein>
    <submittedName>
        <fullName evidence="3">GNAT family N-acetyltransferase</fullName>
    </submittedName>
</protein>
<dbReference type="InterPro" id="IPR050769">
    <property type="entry name" value="NAT_camello-type"/>
</dbReference>
<proteinExistence type="predicted"/>
<dbReference type="PROSITE" id="PS51186">
    <property type="entry name" value="GNAT"/>
    <property type="match status" value="1"/>
</dbReference>
<dbReference type="GO" id="GO:0008080">
    <property type="term" value="F:N-acetyltransferase activity"/>
    <property type="evidence" value="ECO:0007669"/>
    <property type="project" value="InterPro"/>
</dbReference>
<keyword evidence="1 3" id="KW-0808">Transferase</keyword>
<reference evidence="3 4" key="1">
    <citation type="submission" date="2018-12" db="EMBL/GenBank/DDBJ databases">
        <title>Genome sequencing of Prevotella sp. KCOM 3155 (= JS262).</title>
        <authorList>
            <person name="Kook J.-K."/>
            <person name="Park S.-N."/>
            <person name="Lim Y.K."/>
        </authorList>
    </citation>
    <scope>NUCLEOTIDE SEQUENCE [LARGE SCALE GENOMIC DNA]</scope>
    <source>
        <strain evidence="3 4">KCOM 3155</strain>
    </source>
</reference>
<dbReference type="InterPro" id="IPR000182">
    <property type="entry name" value="GNAT_dom"/>
</dbReference>